<comment type="caution">
    <text evidence="6">The sequence shown here is derived from an EMBL/GenBank/DDBJ whole genome shotgun (WGS) entry which is preliminary data.</text>
</comment>
<dbReference type="Gene3D" id="3.40.50.720">
    <property type="entry name" value="NAD(P)-binding Rossmann-like Domain"/>
    <property type="match status" value="1"/>
</dbReference>
<proteinExistence type="inferred from homology"/>
<dbReference type="PRINTS" id="PR00081">
    <property type="entry name" value="GDHRDH"/>
</dbReference>
<name>A0A918XF76_9GAMM</name>
<dbReference type="PANTHER" id="PTHR43180">
    <property type="entry name" value="3-OXOACYL-(ACYL-CARRIER-PROTEIN) REDUCTASE (AFU_ORTHOLOGUE AFUA_6G11210)"/>
    <property type="match status" value="1"/>
</dbReference>
<dbReference type="AlphaFoldDB" id="A0A918XF76"/>
<keyword evidence="4" id="KW-0443">Lipid metabolism</keyword>
<dbReference type="PRINTS" id="PR00080">
    <property type="entry name" value="SDRFAMILY"/>
</dbReference>
<sequence>MTGRLEGKTALITGGASGIGEATVEKFVAEGARVMLADIQHDAGAALAGRWDDDTVRFVPVDVCSEDDVAGAISETVSAWGRLDCLFNNAGFGGVTGDVAETDTGEPYRRTLDALLSGPLYGMKHAAPIMREQGTGSIVTTASIAGTGGGYGPHVYSALKSAVINLTRSVAQELGPAGIRVNAVCPGFINTPIFLGQLALEKDSTEALSTLRELASLAQPITRAGLPADIANAVAFLASDEASFITGQPLVVDGGMTLGAWQHPDLGDGVIAQALEAVTGKPAAEVDMVYHARSDS</sequence>
<dbReference type="PANTHER" id="PTHR43180:SF28">
    <property type="entry name" value="NAD(P)-BINDING ROSSMANN-FOLD SUPERFAMILY PROTEIN"/>
    <property type="match status" value="1"/>
</dbReference>
<dbReference type="InterPro" id="IPR002347">
    <property type="entry name" value="SDR_fam"/>
</dbReference>
<comment type="similarity">
    <text evidence="1">Belongs to the short-chain dehydrogenases/reductases (SDR) family.</text>
</comment>
<dbReference type="Proteomes" id="UP000644693">
    <property type="component" value="Unassembled WGS sequence"/>
</dbReference>
<dbReference type="FunFam" id="3.40.50.720:FF:000084">
    <property type="entry name" value="Short-chain dehydrogenase reductase"/>
    <property type="match status" value="1"/>
</dbReference>
<gene>
    <name evidence="6" type="ORF">GCM10007053_06720</name>
</gene>
<dbReference type="Pfam" id="PF13561">
    <property type="entry name" value="adh_short_C2"/>
    <property type="match status" value="1"/>
</dbReference>
<reference evidence="6" key="2">
    <citation type="submission" date="2020-09" db="EMBL/GenBank/DDBJ databases">
        <authorList>
            <person name="Sun Q."/>
            <person name="Kim S."/>
        </authorList>
    </citation>
    <scope>NUCLEOTIDE SEQUENCE</scope>
    <source>
        <strain evidence="6">KCTC 23430</strain>
    </source>
</reference>
<evidence type="ECO:0000256" key="2">
    <source>
        <dbReference type="ARBA" id="ARBA00023002"/>
    </source>
</evidence>
<dbReference type="NCBIfam" id="NF005559">
    <property type="entry name" value="PRK07231.1"/>
    <property type="match status" value="1"/>
</dbReference>
<dbReference type="GO" id="GO:0016491">
    <property type="term" value="F:oxidoreductase activity"/>
    <property type="evidence" value="ECO:0007669"/>
    <property type="project" value="UniProtKB-KW"/>
</dbReference>
<evidence type="ECO:0000313" key="6">
    <source>
        <dbReference type="EMBL" id="GHD27893.1"/>
    </source>
</evidence>
<keyword evidence="3" id="KW-0520">NAD</keyword>
<reference evidence="6" key="1">
    <citation type="journal article" date="2014" name="Int. J. Syst. Evol. Microbiol.">
        <title>Complete genome sequence of Corynebacterium casei LMG S-19264T (=DSM 44701T), isolated from a smear-ripened cheese.</title>
        <authorList>
            <consortium name="US DOE Joint Genome Institute (JGI-PGF)"/>
            <person name="Walter F."/>
            <person name="Albersmeier A."/>
            <person name="Kalinowski J."/>
            <person name="Ruckert C."/>
        </authorList>
    </citation>
    <scope>NUCLEOTIDE SEQUENCE</scope>
    <source>
        <strain evidence="6">KCTC 23430</strain>
    </source>
</reference>
<protein>
    <submittedName>
        <fullName evidence="6">2,5-dichloro-2,5-cyclohexadiene-1,4-diol dehydrogenase</fullName>
    </submittedName>
</protein>
<keyword evidence="7" id="KW-1185">Reference proteome</keyword>
<evidence type="ECO:0000313" key="7">
    <source>
        <dbReference type="Proteomes" id="UP000644693"/>
    </source>
</evidence>
<evidence type="ECO:0000256" key="4">
    <source>
        <dbReference type="ARBA" id="ARBA00023098"/>
    </source>
</evidence>
<dbReference type="GO" id="GO:0008202">
    <property type="term" value="P:steroid metabolic process"/>
    <property type="evidence" value="ECO:0007669"/>
    <property type="project" value="UniProtKB-KW"/>
</dbReference>
<dbReference type="InterPro" id="IPR036291">
    <property type="entry name" value="NAD(P)-bd_dom_sf"/>
</dbReference>
<evidence type="ECO:0000256" key="3">
    <source>
        <dbReference type="ARBA" id="ARBA00023027"/>
    </source>
</evidence>
<dbReference type="EMBL" id="BMYM01000001">
    <property type="protein sequence ID" value="GHD27893.1"/>
    <property type="molecule type" value="Genomic_DNA"/>
</dbReference>
<dbReference type="RefSeq" id="WP_189475120.1">
    <property type="nucleotide sequence ID" value="NZ_BMYM01000001.1"/>
</dbReference>
<evidence type="ECO:0000256" key="5">
    <source>
        <dbReference type="ARBA" id="ARBA00023221"/>
    </source>
</evidence>
<dbReference type="SUPFAM" id="SSF51735">
    <property type="entry name" value="NAD(P)-binding Rossmann-fold domains"/>
    <property type="match status" value="1"/>
</dbReference>
<keyword evidence="2" id="KW-0560">Oxidoreductase</keyword>
<accession>A0A918XF76</accession>
<organism evidence="6 7">
    <name type="scientific">Parahalioglobus pacificus</name>
    <dbReference type="NCBI Taxonomy" id="930806"/>
    <lineage>
        <taxon>Bacteria</taxon>
        <taxon>Pseudomonadati</taxon>
        <taxon>Pseudomonadota</taxon>
        <taxon>Gammaproteobacteria</taxon>
        <taxon>Cellvibrionales</taxon>
        <taxon>Halieaceae</taxon>
        <taxon>Parahalioglobus</taxon>
    </lineage>
</organism>
<evidence type="ECO:0000256" key="1">
    <source>
        <dbReference type="ARBA" id="ARBA00006484"/>
    </source>
</evidence>
<keyword evidence="5" id="KW-0753">Steroid metabolism</keyword>